<evidence type="ECO:0000313" key="3">
    <source>
        <dbReference type="Proteomes" id="UP000027337"/>
    </source>
</evidence>
<feature type="transmembrane region" description="Helical" evidence="1">
    <location>
        <begin position="103"/>
        <end position="133"/>
    </location>
</feature>
<organism evidence="2 3">
    <name type="scientific">Sulfitobacter mediterraneus</name>
    <dbReference type="NCBI Taxonomy" id="83219"/>
    <lineage>
        <taxon>Bacteria</taxon>
        <taxon>Pseudomonadati</taxon>
        <taxon>Pseudomonadota</taxon>
        <taxon>Alphaproteobacteria</taxon>
        <taxon>Rhodobacterales</taxon>
        <taxon>Roseobacteraceae</taxon>
        <taxon>Sulfitobacter</taxon>
    </lineage>
</organism>
<dbReference type="Proteomes" id="UP000027337">
    <property type="component" value="Unassembled WGS sequence"/>
</dbReference>
<gene>
    <name evidence="2" type="ORF">PM02_06660</name>
</gene>
<keyword evidence="1" id="KW-0472">Membrane</keyword>
<dbReference type="RefSeq" id="WP_037906484.1">
    <property type="nucleotide sequence ID" value="NZ_JEMU01000004.1"/>
</dbReference>
<keyword evidence="1" id="KW-1133">Transmembrane helix</keyword>
<name>A0A061SQJ4_9RHOB</name>
<dbReference type="STRING" id="83219.PM02_06660"/>
<keyword evidence="3" id="KW-1185">Reference proteome</keyword>
<evidence type="ECO:0000256" key="1">
    <source>
        <dbReference type="SAM" id="Phobius"/>
    </source>
</evidence>
<feature type="transmembrane region" description="Helical" evidence="1">
    <location>
        <begin position="53"/>
        <end position="77"/>
    </location>
</feature>
<evidence type="ECO:0000313" key="2">
    <source>
        <dbReference type="EMBL" id="KAJ03986.1"/>
    </source>
</evidence>
<dbReference type="AlphaFoldDB" id="A0A061SQJ4"/>
<dbReference type="InterPro" id="IPR007498">
    <property type="entry name" value="PqiA-like"/>
</dbReference>
<reference evidence="2 3" key="1">
    <citation type="journal article" date="2014" name="Genome Announc.">
        <title>Draft Genome Sequences of Two Isolates of the Roseobacter Group, Sulfitobacter sp. Strains 3SOLIMAR09 and 1FIGIMAR09, from Harbors of Mallorca Island (Mediterranean Sea).</title>
        <authorList>
            <person name="Mas-Llado M."/>
            <person name="Pina-Villalonga J.M."/>
            <person name="Brunet-Galmes I."/>
            <person name="Nogales B."/>
            <person name="Bosch R."/>
        </authorList>
    </citation>
    <scope>NUCLEOTIDE SEQUENCE [LARGE SCALE GENOMIC DNA]</scope>
    <source>
        <strain evidence="2 3">1FIGIMAR09</strain>
    </source>
</reference>
<dbReference type="EMBL" id="JEMU01000004">
    <property type="protein sequence ID" value="KAJ03986.1"/>
    <property type="molecule type" value="Genomic_DNA"/>
</dbReference>
<feature type="transmembrane region" description="Helical" evidence="1">
    <location>
        <begin position="178"/>
        <end position="195"/>
    </location>
</feature>
<accession>A0A061SQJ4</accession>
<keyword evidence="1" id="KW-0812">Transmembrane</keyword>
<comment type="caution">
    <text evidence="2">The sequence shown here is derived from an EMBL/GenBank/DDBJ whole genome shotgun (WGS) entry which is preliminary data.</text>
</comment>
<dbReference type="eggNOG" id="COG2995">
    <property type="taxonomic scope" value="Bacteria"/>
</dbReference>
<dbReference type="Pfam" id="PF04403">
    <property type="entry name" value="PqiA"/>
    <property type="match status" value="1"/>
</dbReference>
<proteinExistence type="predicted"/>
<protein>
    <submittedName>
        <fullName evidence="2">Paraquat-inducible protein A</fullName>
    </submittedName>
</protein>
<sequence>MKDSVTTDSQLDLDKVIVCPQCDAVFQLVRPQHGERAKCQRCHKVLIAPRRNAGLHIIAVALSVMFLIIGAAIFPFLTIDAAGNKNAVSILDAALAFSGGPMIILSLATAALIILFPLFRVLLTLYVLVPVVLDRPPARHAIRAFRLSEAMRPWSMAEIFAIGCAVALVKVADLAHVGFGPAFWMFGILVVLVIAQDSFMCKWSVWNSLEHPKRS</sequence>